<evidence type="ECO:0000256" key="3">
    <source>
        <dbReference type="ARBA" id="ARBA00022833"/>
    </source>
</evidence>
<dbReference type="InterPro" id="IPR013083">
    <property type="entry name" value="Znf_RING/FYVE/PHD"/>
</dbReference>
<evidence type="ECO:0000256" key="2">
    <source>
        <dbReference type="ARBA" id="ARBA00022771"/>
    </source>
</evidence>
<name>A0A9E7H355_9LILI</name>
<keyword evidence="5" id="KW-0812">Transmembrane</keyword>
<dbReference type="SMART" id="SM00744">
    <property type="entry name" value="RINGv"/>
    <property type="match status" value="1"/>
</dbReference>
<dbReference type="InterPro" id="IPR011016">
    <property type="entry name" value="Znf_RING-CH"/>
</dbReference>
<feature type="transmembrane region" description="Helical" evidence="5">
    <location>
        <begin position="170"/>
        <end position="189"/>
    </location>
</feature>
<keyword evidence="5" id="KW-0472">Membrane</keyword>
<evidence type="ECO:0000256" key="4">
    <source>
        <dbReference type="SAM" id="MobiDB-lite"/>
    </source>
</evidence>
<proteinExistence type="predicted"/>
<evidence type="ECO:0000313" key="7">
    <source>
        <dbReference type="EMBL" id="URE22338.1"/>
    </source>
</evidence>
<feature type="transmembrane region" description="Helical" evidence="5">
    <location>
        <begin position="196"/>
        <end position="215"/>
    </location>
</feature>
<reference evidence="7" key="1">
    <citation type="submission" date="2022-05" db="EMBL/GenBank/DDBJ databases">
        <title>The Musa troglodytarum L. genome provides insights into the mechanism of non-climacteric behaviour and enrichment of carotenoids.</title>
        <authorList>
            <person name="Wang J."/>
        </authorList>
    </citation>
    <scope>NUCLEOTIDE SEQUENCE</scope>
    <source>
        <tissue evidence="7">Leaf</tissue>
    </source>
</reference>
<evidence type="ECO:0000259" key="6">
    <source>
        <dbReference type="PROSITE" id="PS51292"/>
    </source>
</evidence>
<keyword evidence="3" id="KW-0862">Zinc</keyword>
<evidence type="ECO:0000313" key="8">
    <source>
        <dbReference type="Proteomes" id="UP001055439"/>
    </source>
</evidence>
<feature type="domain" description="RING-CH-type" evidence="6">
    <location>
        <begin position="96"/>
        <end position="156"/>
    </location>
</feature>
<organism evidence="7 8">
    <name type="scientific">Musa troglodytarum</name>
    <name type="common">fe'i banana</name>
    <dbReference type="NCBI Taxonomy" id="320322"/>
    <lineage>
        <taxon>Eukaryota</taxon>
        <taxon>Viridiplantae</taxon>
        <taxon>Streptophyta</taxon>
        <taxon>Embryophyta</taxon>
        <taxon>Tracheophyta</taxon>
        <taxon>Spermatophyta</taxon>
        <taxon>Magnoliopsida</taxon>
        <taxon>Liliopsida</taxon>
        <taxon>Zingiberales</taxon>
        <taxon>Musaceae</taxon>
        <taxon>Musa</taxon>
    </lineage>
</organism>
<dbReference type="Proteomes" id="UP001055439">
    <property type="component" value="Chromosome 8"/>
</dbReference>
<dbReference type="Pfam" id="PF12906">
    <property type="entry name" value="RINGv"/>
    <property type="match status" value="1"/>
</dbReference>
<accession>A0A9E7H355</accession>
<sequence>MPNDEGGIIEQKRCESVSEPILDSTPTHNGDERRGAAIVSQEDPVDGSMPPVALSITIFQPEEVSKPNMSASKNAASEGGEKISGMAALKKGFLSRSGSYQEQCRVCQQQTEEPLIDLGCRCRGELAKAHRSCIDTWFHTKGSNKCEICQQIAANVPFPESRPSGCFNPLWVAFAILIGGLLLDVLVSVSLGVSALPVNIIIGNICILLQAYVYFVHQFICLFIFKISYVAGVLIVLGLGTSFRLALECCRGQGARRNLHMTNVTFNPGYHPTV</sequence>
<dbReference type="PROSITE" id="PS51292">
    <property type="entry name" value="ZF_RING_CH"/>
    <property type="match status" value="1"/>
</dbReference>
<keyword evidence="1" id="KW-0479">Metal-binding</keyword>
<dbReference type="EMBL" id="CP097510">
    <property type="protein sequence ID" value="URE22338.1"/>
    <property type="molecule type" value="Genomic_DNA"/>
</dbReference>
<dbReference type="SUPFAM" id="SSF57850">
    <property type="entry name" value="RING/U-box"/>
    <property type="match status" value="1"/>
</dbReference>
<dbReference type="GO" id="GO:0008270">
    <property type="term" value="F:zinc ion binding"/>
    <property type="evidence" value="ECO:0007669"/>
    <property type="project" value="UniProtKB-KW"/>
</dbReference>
<dbReference type="Gene3D" id="3.30.40.10">
    <property type="entry name" value="Zinc/RING finger domain, C3HC4 (zinc finger)"/>
    <property type="match status" value="1"/>
</dbReference>
<feature type="transmembrane region" description="Helical" evidence="5">
    <location>
        <begin position="227"/>
        <end position="247"/>
    </location>
</feature>
<evidence type="ECO:0000256" key="1">
    <source>
        <dbReference type="ARBA" id="ARBA00022723"/>
    </source>
</evidence>
<protein>
    <submittedName>
        <fullName evidence="7">RINGv</fullName>
    </submittedName>
</protein>
<gene>
    <name evidence="7" type="ORF">MUK42_18020</name>
</gene>
<keyword evidence="2" id="KW-0863">Zinc-finger</keyword>
<keyword evidence="5" id="KW-1133">Transmembrane helix</keyword>
<dbReference type="CDD" id="cd16495">
    <property type="entry name" value="RING_CH-C4HC3_MARCH"/>
    <property type="match status" value="1"/>
</dbReference>
<evidence type="ECO:0000256" key="5">
    <source>
        <dbReference type="SAM" id="Phobius"/>
    </source>
</evidence>
<dbReference type="AlphaFoldDB" id="A0A9E7H355"/>
<keyword evidence="8" id="KW-1185">Reference proteome</keyword>
<feature type="region of interest" description="Disordered" evidence="4">
    <location>
        <begin position="1"/>
        <end position="47"/>
    </location>
</feature>
<dbReference type="OrthoDB" id="273089at2759"/>
<dbReference type="PANTHER" id="PTHR46214">
    <property type="entry name" value="ZINC FINGER, RING-CH-TYPE"/>
    <property type="match status" value="1"/>
</dbReference>
<dbReference type="PANTHER" id="PTHR46214:SF16">
    <property type="entry name" value="OS10G0481450 PROTEIN"/>
    <property type="match status" value="1"/>
</dbReference>